<evidence type="ECO:0000313" key="2">
    <source>
        <dbReference type="EMBL" id="CDF78808.1"/>
    </source>
</evidence>
<gene>
    <name evidence="2" type="ORF">BN863_10960</name>
</gene>
<dbReference type="HOGENOM" id="CLU_128714_0_0_10"/>
<dbReference type="STRING" id="1347342.BN863_10960"/>
<keyword evidence="1" id="KW-0732">Signal</keyword>
<dbReference type="PATRIC" id="fig|1347342.6.peg.1106"/>
<dbReference type="Proteomes" id="UP000016160">
    <property type="component" value="Chromosome"/>
</dbReference>
<protein>
    <recommendedName>
        <fullName evidence="4">DUF4252 domain-containing protein</fullName>
    </recommendedName>
</protein>
<keyword evidence="3" id="KW-1185">Reference proteome</keyword>
<dbReference type="InterPro" id="IPR025348">
    <property type="entry name" value="DUF4252"/>
</dbReference>
<evidence type="ECO:0000313" key="3">
    <source>
        <dbReference type="Proteomes" id="UP000016160"/>
    </source>
</evidence>
<feature type="signal peptide" evidence="1">
    <location>
        <begin position="1"/>
        <end position="32"/>
    </location>
</feature>
<accession>T2KK56</accession>
<evidence type="ECO:0008006" key="4">
    <source>
        <dbReference type="Google" id="ProtNLM"/>
    </source>
</evidence>
<organism evidence="2 3">
    <name type="scientific">Formosa agariphila (strain DSM 15362 / KCTC 12365 / LMG 23005 / KMM 3901 / M-2Alg 35-1)</name>
    <dbReference type="NCBI Taxonomy" id="1347342"/>
    <lineage>
        <taxon>Bacteria</taxon>
        <taxon>Pseudomonadati</taxon>
        <taxon>Bacteroidota</taxon>
        <taxon>Flavobacteriia</taxon>
        <taxon>Flavobacteriales</taxon>
        <taxon>Flavobacteriaceae</taxon>
        <taxon>Formosa</taxon>
    </lineage>
</organism>
<feature type="chain" id="PRO_5004590847" description="DUF4252 domain-containing protein" evidence="1">
    <location>
        <begin position="33"/>
        <end position="197"/>
    </location>
</feature>
<reference evidence="2 3" key="1">
    <citation type="journal article" date="2013" name="Appl. Environ. Microbiol.">
        <title>The genome of the alga-associated marine flavobacterium Formosa agariphila KMM 3901T reveals a broad potential for degradation of algal polysaccharides.</title>
        <authorList>
            <person name="Mann A.J."/>
            <person name="Hahnke R.L."/>
            <person name="Huang S."/>
            <person name="Werner J."/>
            <person name="Xing P."/>
            <person name="Barbeyron T."/>
            <person name="Huettel B."/>
            <person name="Stueber K."/>
            <person name="Reinhardt R."/>
            <person name="Harder J."/>
            <person name="Gloeckner F.O."/>
            <person name="Amann R.I."/>
            <person name="Teeling H."/>
        </authorList>
    </citation>
    <scope>NUCLEOTIDE SEQUENCE [LARGE SCALE GENOMIC DNA]</scope>
    <source>
        <strain evidence="3">DSM 15362 / KCTC 12365 / LMG 23005 / KMM 3901</strain>
    </source>
</reference>
<dbReference type="EMBL" id="HG315671">
    <property type="protein sequence ID" value="CDF78808.1"/>
    <property type="molecule type" value="Genomic_DNA"/>
</dbReference>
<dbReference type="AlphaFoldDB" id="T2KK56"/>
<sequence>MKNIKNKNSKTMTKRIMLFALALVLLPASMMAQSIFDKYSENPNVTYVNIKPKMFQMLAKLDISTDDAESQAYLDMVNSITSFKTIITDDKAIAADISTWMTSKKGGLDELMEVKDDGKEVKFYVKEGKDADHVKELLIFVNGISDLTKEANIEINGKNREIETVVALLTGDINLNEIAKLTSKMNIPGGEHLKNNN</sequence>
<proteinExistence type="predicted"/>
<evidence type="ECO:0000256" key="1">
    <source>
        <dbReference type="SAM" id="SignalP"/>
    </source>
</evidence>
<dbReference type="eggNOG" id="ENOG502ZC31">
    <property type="taxonomic scope" value="Bacteria"/>
</dbReference>
<dbReference type="Pfam" id="PF14060">
    <property type="entry name" value="DUF4252"/>
    <property type="match status" value="1"/>
</dbReference>
<name>T2KK56_FORAG</name>